<name>A0A382MAB9_9ZZZZ</name>
<sequence>MPLSASILAMLCLLAAGSLDLVLKLYTSKPRSQGMLFLGIGLIWAMLQWLNMEITG</sequence>
<accession>A0A382MAB9</accession>
<keyword evidence="1" id="KW-0472">Membrane</keyword>
<keyword evidence="1" id="KW-0812">Transmembrane</keyword>
<feature type="transmembrane region" description="Helical" evidence="1">
    <location>
        <begin position="34"/>
        <end position="52"/>
    </location>
</feature>
<evidence type="ECO:0000313" key="2">
    <source>
        <dbReference type="EMBL" id="SVC44171.1"/>
    </source>
</evidence>
<protein>
    <submittedName>
        <fullName evidence="2">Uncharacterized protein</fullName>
    </submittedName>
</protein>
<dbReference type="AlphaFoldDB" id="A0A382MAB9"/>
<feature type="non-terminal residue" evidence="2">
    <location>
        <position position="56"/>
    </location>
</feature>
<keyword evidence="1" id="KW-1133">Transmembrane helix</keyword>
<proteinExistence type="predicted"/>
<reference evidence="2" key="1">
    <citation type="submission" date="2018-05" db="EMBL/GenBank/DDBJ databases">
        <authorList>
            <person name="Lanie J.A."/>
            <person name="Ng W.-L."/>
            <person name="Kazmierczak K.M."/>
            <person name="Andrzejewski T.M."/>
            <person name="Davidsen T.M."/>
            <person name="Wayne K.J."/>
            <person name="Tettelin H."/>
            <person name="Glass J.I."/>
            <person name="Rusch D."/>
            <person name="Podicherti R."/>
            <person name="Tsui H.-C.T."/>
            <person name="Winkler M.E."/>
        </authorList>
    </citation>
    <scope>NUCLEOTIDE SEQUENCE</scope>
</reference>
<gene>
    <name evidence="2" type="ORF">METZ01_LOCUS297025</name>
</gene>
<organism evidence="2">
    <name type="scientific">marine metagenome</name>
    <dbReference type="NCBI Taxonomy" id="408172"/>
    <lineage>
        <taxon>unclassified sequences</taxon>
        <taxon>metagenomes</taxon>
        <taxon>ecological metagenomes</taxon>
    </lineage>
</organism>
<evidence type="ECO:0000256" key="1">
    <source>
        <dbReference type="SAM" id="Phobius"/>
    </source>
</evidence>
<dbReference type="EMBL" id="UINC01091421">
    <property type="protein sequence ID" value="SVC44171.1"/>
    <property type="molecule type" value="Genomic_DNA"/>
</dbReference>